<keyword evidence="3" id="KW-1185">Reference proteome</keyword>
<reference evidence="2 3" key="1">
    <citation type="journal article" date="2021" name="Nat. Plants">
        <title>The Taxus genome provides insights into paclitaxel biosynthesis.</title>
        <authorList>
            <person name="Xiong X."/>
            <person name="Gou J."/>
            <person name="Liao Q."/>
            <person name="Li Y."/>
            <person name="Zhou Q."/>
            <person name="Bi G."/>
            <person name="Li C."/>
            <person name="Du R."/>
            <person name="Wang X."/>
            <person name="Sun T."/>
            <person name="Guo L."/>
            <person name="Liang H."/>
            <person name="Lu P."/>
            <person name="Wu Y."/>
            <person name="Zhang Z."/>
            <person name="Ro D.K."/>
            <person name="Shang Y."/>
            <person name="Huang S."/>
            <person name="Yan J."/>
        </authorList>
    </citation>
    <scope>NUCLEOTIDE SEQUENCE [LARGE SCALE GENOMIC DNA]</scope>
    <source>
        <strain evidence="2">Ta-2019</strain>
    </source>
</reference>
<feature type="non-terminal residue" evidence="2">
    <location>
        <position position="1"/>
    </location>
</feature>
<proteinExistence type="predicted"/>
<dbReference type="Proteomes" id="UP000824469">
    <property type="component" value="Unassembled WGS sequence"/>
</dbReference>
<feature type="compositionally biased region" description="Acidic residues" evidence="1">
    <location>
        <begin position="96"/>
        <end position="115"/>
    </location>
</feature>
<accession>A0AA38GET1</accession>
<dbReference type="AlphaFoldDB" id="A0AA38GET1"/>
<feature type="region of interest" description="Disordered" evidence="1">
    <location>
        <begin position="86"/>
        <end position="115"/>
    </location>
</feature>
<evidence type="ECO:0000256" key="1">
    <source>
        <dbReference type="SAM" id="MobiDB-lite"/>
    </source>
</evidence>
<protein>
    <submittedName>
        <fullName evidence="2">Uncharacterized protein</fullName>
    </submittedName>
</protein>
<dbReference type="EMBL" id="JAHRHJ020000004">
    <property type="protein sequence ID" value="KAH9320265.1"/>
    <property type="molecule type" value="Genomic_DNA"/>
</dbReference>
<name>A0AA38GET1_TAXCH</name>
<gene>
    <name evidence="2" type="ORF">KI387_022034</name>
</gene>
<organism evidence="2 3">
    <name type="scientific">Taxus chinensis</name>
    <name type="common">Chinese yew</name>
    <name type="synonym">Taxus wallichiana var. chinensis</name>
    <dbReference type="NCBI Taxonomy" id="29808"/>
    <lineage>
        <taxon>Eukaryota</taxon>
        <taxon>Viridiplantae</taxon>
        <taxon>Streptophyta</taxon>
        <taxon>Embryophyta</taxon>
        <taxon>Tracheophyta</taxon>
        <taxon>Spermatophyta</taxon>
        <taxon>Pinopsida</taxon>
        <taxon>Pinidae</taxon>
        <taxon>Conifers II</taxon>
        <taxon>Cupressales</taxon>
        <taxon>Taxaceae</taxon>
        <taxon>Taxus</taxon>
    </lineage>
</organism>
<evidence type="ECO:0000313" key="3">
    <source>
        <dbReference type="Proteomes" id="UP000824469"/>
    </source>
</evidence>
<comment type="caution">
    <text evidence="2">The sequence shown here is derived from an EMBL/GenBank/DDBJ whole genome shotgun (WGS) entry which is preliminary data.</text>
</comment>
<evidence type="ECO:0000313" key="2">
    <source>
        <dbReference type="EMBL" id="KAH9320265.1"/>
    </source>
</evidence>
<sequence>LYRGEIFNWVKLLSARLHEFLSLSCKGFYMTEYAIGLFLEAMFLHATVGKTFAGDNSYDPTWPLVFHWKNLGISLEEHNERRVAAKKRKVTTEQLVSEEEEDESRTDNEDEEEGHIEELYFSNYSELLSYKHIGDAGKDDGVQTKMSSN</sequence>